<proteinExistence type="predicted"/>
<sequence>MGLFRYNRRSSSSDETISIELQAPYMQENQSFKIEVETFCKHFTQKENYLPVKGKVKLKNPEIIFQYIEYYGTDPKSPPENPYMVFFGCWITNGLRQLIQNLSLKTRKFIGNTSMDPQLSLLMANQAQVQSSDIILDPFVGSGSLLVAAAQFGGYVLGTDIDYLMLHARTRPSRITQKERDKDESVKANMAQYNLDHKYLDVLVNDFAIQFWKDDLRFDAIITDPPYGIRSYGENRNF</sequence>
<dbReference type="Proteomes" id="UP001056778">
    <property type="component" value="Chromosome 7"/>
</dbReference>
<gene>
    <name evidence="1" type="ORF">MML48_7g00020902</name>
</gene>
<name>A0ACB9SQE4_HOLOL</name>
<evidence type="ECO:0000313" key="2">
    <source>
        <dbReference type="Proteomes" id="UP001056778"/>
    </source>
</evidence>
<organism evidence="1 2">
    <name type="scientific">Holotrichia oblita</name>
    <name type="common">Chafer beetle</name>
    <dbReference type="NCBI Taxonomy" id="644536"/>
    <lineage>
        <taxon>Eukaryota</taxon>
        <taxon>Metazoa</taxon>
        <taxon>Ecdysozoa</taxon>
        <taxon>Arthropoda</taxon>
        <taxon>Hexapoda</taxon>
        <taxon>Insecta</taxon>
        <taxon>Pterygota</taxon>
        <taxon>Neoptera</taxon>
        <taxon>Endopterygota</taxon>
        <taxon>Coleoptera</taxon>
        <taxon>Polyphaga</taxon>
        <taxon>Scarabaeiformia</taxon>
        <taxon>Scarabaeidae</taxon>
        <taxon>Melolonthinae</taxon>
        <taxon>Holotrichia</taxon>
    </lineage>
</organism>
<accession>A0ACB9SQE4</accession>
<keyword evidence="1" id="KW-0808">Transferase</keyword>
<comment type="caution">
    <text evidence="1">The sequence shown here is derived from an EMBL/GenBank/DDBJ whole genome shotgun (WGS) entry which is preliminary data.</text>
</comment>
<keyword evidence="1" id="KW-0489">Methyltransferase</keyword>
<reference evidence="1" key="1">
    <citation type="submission" date="2022-04" db="EMBL/GenBank/DDBJ databases">
        <title>Chromosome-scale genome assembly of Holotrichia oblita Faldermann.</title>
        <authorList>
            <person name="Rongchong L."/>
        </authorList>
    </citation>
    <scope>NUCLEOTIDE SEQUENCE</scope>
    <source>
        <strain evidence="1">81SQS9</strain>
    </source>
</reference>
<evidence type="ECO:0000313" key="1">
    <source>
        <dbReference type="EMBL" id="KAI4457421.1"/>
    </source>
</evidence>
<dbReference type="EMBL" id="CM043021">
    <property type="protein sequence ID" value="KAI4457421.1"/>
    <property type="molecule type" value="Genomic_DNA"/>
</dbReference>
<keyword evidence="2" id="KW-1185">Reference proteome</keyword>
<protein>
    <submittedName>
        <fullName evidence="1">Rna methylase-related</fullName>
    </submittedName>
</protein>